<proteinExistence type="predicted"/>
<dbReference type="EMBL" id="SPHZ02000012">
    <property type="protein sequence ID" value="KAF0888029.1"/>
    <property type="molecule type" value="Genomic_DNA"/>
</dbReference>
<comment type="caution">
    <text evidence="1">The sequence shown here is derived from an EMBL/GenBank/DDBJ whole genome shotgun (WGS) entry which is preliminary data.</text>
</comment>
<dbReference type="Proteomes" id="UP000479710">
    <property type="component" value="Unassembled WGS sequence"/>
</dbReference>
<organism evidence="1 2">
    <name type="scientific">Oryza meyeriana var. granulata</name>
    <dbReference type="NCBI Taxonomy" id="110450"/>
    <lineage>
        <taxon>Eukaryota</taxon>
        <taxon>Viridiplantae</taxon>
        <taxon>Streptophyta</taxon>
        <taxon>Embryophyta</taxon>
        <taxon>Tracheophyta</taxon>
        <taxon>Spermatophyta</taxon>
        <taxon>Magnoliopsida</taxon>
        <taxon>Liliopsida</taxon>
        <taxon>Poales</taxon>
        <taxon>Poaceae</taxon>
        <taxon>BOP clade</taxon>
        <taxon>Oryzoideae</taxon>
        <taxon>Oryzeae</taxon>
        <taxon>Oryzinae</taxon>
        <taxon>Oryza</taxon>
        <taxon>Oryza meyeriana</taxon>
    </lineage>
</organism>
<dbReference type="AlphaFoldDB" id="A0A6G1BJ51"/>
<keyword evidence="2" id="KW-1185">Reference proteome</keyword>
<protein>
    <submittedName>
        <fullName evidence="1">Uncharacterized protein</fullName>
    </submittedName>
</protein>
<sequence length="66" mass="6853">MGSVMMLSSVAAPWGFGTLASMQTLCRIAVVSISLLAVDTTSSMGRCSTRFGREGIQLNGKAVDLA</sequence>
<evidence type="ECO:0000313" key="2">
    <source>
        <dbReference type="Proteomes" id="UP000479710"/>
    </source>
</evidence>
<gene>
    <name evidence="1" type="ORF">E2562_009612</name>
</gene>
<reference evidence="1 2" key="1">
    <citation type="submission" date="2019-11" db="EMBL/GenBank/DDBJ databases">
        <title>Whole genome sequence of Oryza granulata.</title>
        <authorList>
            <person name="Li W."/>
        </authorList>
    </citation>
    <scope>NUCLEOTIDE SEQUENCE [LARGE SCALE GENOMIC DNA]</scope>
    <source>
        <strain evidence="2">cv. Menghai</strain>
        <tissue evidence="1">Leaf</tissue>
    </source>
</reference>
<accession>A0A6G1BJ51</accession>
<evidence type="ECO:0000313" key="1">
    <source>
        <dbReference type="EMBL" id="KAF0888029.1"/>
    </source>
</evidence>
<name>A0A6G1BJ51_9ORYZ</name>